<dbReference type="Gene3D" id="1.10.10.10">
    <property type="entry name" value="Winged helix-like DNA-binding domain superfamily/Winged helix DNA-binding domain"/>
    <property type="match status" value="1"/>
</dbReference>
<dbReference type="Pfam" id="PF03466">
    <property type="entry name" value="LysR_substrate"/>
    <property type="match status" value="1"/>
</dbReference>
<dbReference type="RefSeq" id="WP_232497802.1">
    <property type="nucleotide sequence ID" value="NZ_BAAANH010000004.1"/>
</dbReference>
<evidence type="ECO:0000256" key="1">
    <source>
        <dbReference type="ARBA" id="ARBA00009437"/>
    </source>
</evidence>
<keyword evidence="8" id="KW-1185">Reference proteome</keyword>
<evidence type="ECO:0000313" key="8">
    <source>
        <dbReference type="Proteomes" id="UP001500506"/>
    </source>
</evidence>
<comment type="caution">
    <text evidence="7">The sequence shown here is derived from an EMBL/GenBank/DDBJ whole genome shotgun (WGS) entry which is preliminary data.</text>
</comment>
<name>A0ABN2KN53_9MICO</name>
<dbReference type="InterPro" id="IPR000847">
    <property type="entry name" value="LysR_HTH_N"/>
</dbReference>
<dbReference type="EMBL" id="BAAANH010000004">
    <property type="protein sequence ID" value="GAA1760826.1"/>
    <property type="molecule type" value="Genomic_DNA"/>
</dbReference>
<evidence type="ECO:0000313" key="7">
    <source>
        <dbReference type="EMBL" id="GAA1760826.1"/>
    </source>
</evidence>
<gene>
    <name evidence="7" type="ORF">GCM10009747_19890</name>
</gene>
<keyword evidence="2" id="KW-0805">Transcription regulation</keyword>
<dbReference type="Pfam" id="PF00126">
    <property type="entry name" value="HTH_1"/>
    <property type="match status" value="1"/>
</dbReference>
<protein>
    <submittedName>
        <fullName evidence="7">LysR family transcriptional regulator</fullName>
    </submittedName>
</protein>
<sequence length="318" mass="34308">MISTRDPNPEWLMTFLAVARLGRYTAAAQVLGVNHSTVSRRIAALEAAMGGHVLTRAAGGWETTALGARAMATAERIESDLRSLVEIDQPGLTGLVRIAAPDAFTALYAAPALAPLQIANAGLSFELLSATQRVRQTRSGVDIEVAVGRPDVRKALATPVFEYALALYASEEYLAEHGEPRTLADMSRHRLNYYIESALQIDELDIAVDELPPTLPSMRSTSVFAHLAATVAGAGIGLMPDYVAGLAPRLRRILAEEYHHPIAYWAVTREESLRNPAVAAAFRALVEYDAVRAGRTAGGRRRTGDRRQDFVPPSGGAR</sequence>
<evidence type="ECO:0000256" key="2">
    <source>
        <dbReference type="ARBA" id="ARBA00023015"/>
    </source>
</evidence>
<feature type="domain" description="HTH lysR-type" evidence="6">
    <location>
        <begin position="7"/>
        <end position="64"/>
    </location>
</feature>
<evidence type="ECO:0000256" key="5">
    <source>
        <dbReference type="SAM" id="MobiDB-lite"/>
    </source>
</evidence>
<feature type="region of interest" description="Disordered" evidence="5">
    <location>
        <begin position="296"/>
        <end position="318"/>
    </location>
</feature>
<dbReference type="Gene3D" id="3.40.190.290">
    <property type="match status" value="1"/>
</dbReference>
<dbReference type="InterPro" id="IPR005119">
    <property type="entry name" value="LysR_subst-bd"/>
</dbReference>
<dbReference type="SUPFAM" id="SSF46785">
    <property type="entry name" value="Winged helix' DNA-binding domain"/>
    <property type="match status" value="1"/>
</dbReference>
<dbReference type="Proteomes" id="UP001500506">
    <property type="component" value="Unassembled WGS sequence"/>
</dbReference>
<dbReference type="InterPro" id="IPR036388">
    <property type="entry name" value="WH-like_DNA-bd_sf"/>
</dbReference>
<evidence type="ECO:0000256" key="3">
    <source>
        <dbReference type="ARBA" id="ARBA00023125"/>
    </source>
</evidence>
<accession>A0ABN2KN53</accession>
<dbReference type="InterPro" id="IPR036390">
    <property type="entry name" value="WH_DNA-bd_sf"/>
</dbReference>
<proteinExistence type="inferred from homology"/>
<keyword evidence="4" id="KW-0804">Transcription</keyword>
<dbReference type="PROSITE" id="PS50931">
    <property type="entry name" value="HTH_LYSR"/>
    <property type="match status" value="1"/>
</dbReference>
<comment type="similarity">
    <text evidence="1">Belongs to the LysR transcriptional regulatory family.</text>
</comment>
<evidence type="ECO:0000259" key="6">
    <source>
        <dbReference type="PROSITE" id="PS50931"/>
    </source>
</evidence>
<dbReference type="SUPFAM" id="SSF53850">
    <property type="entry name" value="Periplasmic binding protein-like II"/>
    <property type="match status" value="1"/>
</dbReference>
<dbReference type="PANTHER" id="PTHR30537">
    <property type="entry name" value="HTH-TYPE TRANSCRIPTIONAL REGULATOR"/>
    <property type="match status" value="1"/>
</dbReference>
<keyword evidence="3" id="KW-0238">DNA-binding</keyword>
<reference evidence="7 8" key="1">
    <citation type="journal article" date="2019" name="Int. J. Syst. Evol. Microbiol.">
        <title>The Global Catalogue of Microorganisms (GCM) 10K type strain sequencing project: providing services to taxonomists for standard genome sequencing and annotation.</title>
        <authorList>
            <consortium name="The Broad Institute Genomics Platform"/>
            <consortium name="The Broad Institute Genome Sequencing Center for Infectious Disease"/>
            <person name="Wu L."/>
            <person name="Ma J."/>
        </authorList>
    </citation>
    <scope>NUCLEOTIDE SEQUENCE [LARGE SCALE GENOMIC DNA]</scope>
    <source>
        <strain evidence="7 8">JCM 14319</strain>
    </source>
</reference>
<evidence type="ECO:0000256" key="4">
    <source>
        <dbReference type="ARBA" id="ARBA00023163"/>
    </source>
</evidence>
<dbReference type="InterPro" id="IPR058163">
    <property type="entry name" value="LysR-type_TF_proteobact-type"/>
</dbReference>
<organism evidence="7 8">
    <name type="scientific">Agromyces humatus</name>
    <dbReference type="NCBI Taxonomy" id="279573"/>
    <lineage>
        <taxon>Bacteria</taxon>
        <taxon>Bacillati</taxon>
        <taxon>Actinomycetota</taxon>
        <taxon>Actinomycetes</taxon>
        <taxon>Micrococcales</taxon>
        <taxon>Microbacteriaceae</taxon>
        <taxon>Agromyces</taxon>
    </lineage>
</organism>
<dbReference type="PANTHER" id="PTHR30537:SF3">
    <property type="entry name" value="TRANSCRIPTIONAL REGULATORY PROTEIN"/>
    <property type="match status" value="1"/>
</dbReference>